<protein>
    <submittedName>
        <fullName evidence="2">Uncharacterized protein</fullName>
    </submittedName>
</protein>
<keyword evidence="1" id="KW-1133">Transmembrane helix</keyword>
<keyword evidence="1" id="KW-0472">Membrane</keyword>
<evidence type="ECO:0000313" key="2">
    <source>
        <dbReference type="EMBL" id="SMO61561.1"/>
    </source>
</evidence>
<evidence type="ECO:0000313" key="3">
    <source>
        <dbReference type="Proteomes" id="UP000315460"/>
    </source>
</evidence>
<feature type="transmembrane region" description="Helical" evidence="1">
    <location>
        <begin position="35"/>
        <end position="56"/>
    </location>
</feature>
<keyword evidence="1" id="KW-0812">Transmembrane</keyword>
<gene>
    <name evidence="2" type="ORF">SAMN06265174_102635</name>
</gene>
<name>A0ABY1MZW3_9ACTN</name>
<evidence type="ECO:0000256" key="1">
    <source>
        <dbReference type="SAM" id="Phobius"/>
    </source>
</evidence>
<dbReference type="Proteomes" id="UP000315460">
    <property type="component" value="Unassembled WGS sequence"/>
</dbReference>
<proteinExistence type="predicted"/>
<organism evidence="2 3">
    <name type="scientific">Dietzia kunjamensis subsp. schimae</name>
    <dbReference type="NCBI Taxonomy" id="498198"/>
    <lineage>
        <taxon>Bacteria</taxon>
        <taxon>Bacillati</taxon>
        <taxon>Actinomycetota</taxon>
        <taxon>Actinomycetes</taxon>
        <taxon>Mycobacteriales</taxon>
        <taxon>Dietziaceae</taxon>
        <taxon>Dietzia</taxon>
    </lineage>
</organism>
<feature type="transmembrane region" description="Helical" evidence="1">
    <location>
        <begin position="6"/>
        <end position="28"/>
    </location>
</feature>
<dbReference type="EMBL" id="FXTG01000002">
    <property type="protein sequence ID" value="SMO61561.1"/>
    <property type="molecule type" value="Genomic_DNA"/>
</dbReference>
<reference evidence="2 3" key="1">
    <citation type="submission" date="2017-05" db="EMBL/GenBank/DDBJ databases">
        <authorList>
            <person name="Varghese N."/>
            <person name="Submissions S."/>
        </authorList>
    </citation>
    <scope>NUCLEOTIDE SEQUENCE [LARGE SCALE GENOMIC DNA]</scope>
    <source>
        <strain evidence="2 3">DSM 45139</strain>
    </source>
</reference>
<comment type="caution">
    <text evidence="2">The sequence shown here is derived from an EMBL/GenBank/DDBJ whole genome shotgun (WGS) entry which is preliminary data.</text>
</comment>
<keyword evidence="3" id="KW-1185">Reference proteome</keyword>
<accession>A0ABY1MZW3</accession>
<sequence length="86" mass="9717">MFIYSIFALPVLGVLGLFWLSLVVMALARRARWTWWITAPVVAVLACVSVLVFFPVPGFTESRDEMDAFVAWGQAGRCCRRPRRPA</sequence>